<evidence type="ECO:0000313" key="2">
    <source>
        <dbReference type="Proteomes" id="UP000501534"/>
    </source>
</evidence>
<dbReference type="SUPFAM" id="SSF109854">
    <property type="entry name" value="DinB/YfiT-like putative metalloenzymes"/>
    <property type="match status" value="1"/>
</dbReference>
<evidence type="ECO:0000313" key="1">
    <source>
        <dbReference type="EMBL" id="QJR12114.1"/>
    </source>
</evidence>
<dbReference type="EMBL" id="CP053069">
    <property type="protein sequence ID" value="QJR12114.1"/>
    <property type="molecule type" value="Genomic_DNA"/>
</dbReference>
<accession>A0A6M4H080</accession>
<dbReference type="Proteomes" id="UP000501534">
    <property type="component" value="Chromosome"/>
</dbReference>
<dbReference type="RefSeq" id="WP_171094026.1">
    <property type="nucleotide sequence ID" value="NZ_CP053069.1"/>
</dbReference>
<evidence type="ECO:0008006" key="3">
    <source>
        <dbReference type="Google" id="ProtNLM"/>
    </source>
</evidence>
<sequence>MTISMYQASIPTFTRHLNILVDILTKGAAHAEAKKIDPTVFINSRLAPDMFALAKQVQIVSDTSKGASARLAQVEPPSYEDTETTFPQLIERAKKTIAWLETLKPEQIDGGEEREVSWKTRTATKTMKGQPYLFQHALPNLFFHVSMVYAILRHNGVELGKGDYLGKL</sequence>
<keyword evidence="2" id="KW-1185">Reference proteome</keyword>
<dbReference type="PANTHER" id="PTHR36922">
    <property type="entry name" value="BLL2446 PROTEIN"/>
    <property type="match status" value="1"/>
</dbReference>
<dbReference type="InterPro" id="IPR034660">
    <property type="entry name" value="DinB/YfiT-like"/>
</dbReference>
<dbReference type="PANTHER" id="PTHR36922:SF1">
    <property type="entry name" value="DUF1993 DOMAIN-CONTAINING PROTEIN"/>
    <property type="match status" value="1"/>
</dbReference>
<dbReference type="KEGG" id="uru:DSM104443_03198"/>
<protein>
    <recommendedName>
        <fullName evidence="3">DUF1993 domain-containing protein</fullName>
    </recommendedName>
</protein>
<organism evidence="1 2">
    <name type="scientific">Usitatibacter rugosus</name>
    <dbReference type="NCBI Taxonomy" id="2732067"/>
    <lineage>
        <taxon>Bacteria</taxon>
        <taxon>Pseudomonadati</taxon>
        <taxon>Pseudomonadota</taxon>
        <taxon>Betaproteobacteria</taxon>
        <taxon>Nitrosomonadales</taxon>
        <taxon>Usitatibacteraceae</taxon>
        <taxon>Usitatibacter</taxon>
    </lineage>
</organism>
<proteinExistence type="predicted"/>
<reference evidence="1 2" key="1">
    <citation type="submission" date="2020-04" db="EMBL/GenBank/DDBJ databases">
        <title>Usitatibacter rugosus gen. nov., sp. nov. and Usitatibacter palustris sp. nov., novel members of Usitatibacteraceae fam. nov. within the order Nitrosomonadales isolated from soil.</title>
        <authorList>
            <person name="Huber K.J."/>
            <person name="Neumann-Schaal M."/>
            <person name="Geppert A."/>
            <person name="Luckner M."/>
            <person name="Wanner G."/>
            <person name="Overmann J."/>
        </authorList>
    </citation>
    <scope>NUCLEOTIDE SEQUENCE [LARGE SCALE GENOMIC DNA]</scope>
    <source>
        <strain evidence="1 2">0125_3</strain>
    </source>
</reference>
<dbReference type="AlphaFoldDB" id="A0A6M4H080"/>
<dbReference type="Gene3D" id="1.20.120.450">
    <property type="entry name" value="dinb family like domain"/>
    <property type="match status" value="1"/>
</dbReference>
<dbReference type="InterPro" id="IPR018531">
    <property type="entry name" value="DUF1993"/>
</dbReference>
<name>A0A6M4H080_9PROT</name>
<dbReference type="Pfam" id="PF09351">
    <property type="entry name" value="DUF1993"/>
    <property type="match status" value="1"/>
</dbReference>
<gene>
    <name evidence="1" type="ORF">DSM104443_03198</name>
</gene>